<evidence type="ECO:0000313" key="1">
    <source>
        <dbReference type="EMBL" id="KDN88093.1"/>
    </source>
</evidence>
<dbReference type="EMBL" id="JNBY01000007">
    <property type="protein sequence ID" value="KDN88093.1"/>
    <property type="molecule type" value="Genomic_DNA"/>
</dbReference>
<keyword evidence="2" id="KW-1185">Reference proteome</keyword>
<reference evidence="1 2" key="1">
    <citation type="submission" date="2014-05" db="EMBL/GenBank/DDBJ databases">
        <title>Draft Genome Sequence of Kitasatospora cheerisanensis KCTC 2395.</title>
        <authorList>
            <person name="Nam D.H."/>
        </authorList>
    </citation>
    <scope>NUCLEOTIDE SEQUENCE [LARGE SCALE GENOMIC DNA]</scope>
    <source>
        <strain evidence="1 2">KCTC 2395</strain>
    </source>
</reference>
<comment type="caution">
    <text evidence="1">The sequence shown here is derived from an EMBL/GenBank/DDBJ whole genome shotgun (WGS) entry which is preliminary data.</text>
</comment>
<dbReference type="AlphaFoldDB" id="A0A066Z2U1"/>
<dbReference type="PATRIC" id="fig|1348663.4.peg.150"/>
<protein>
    <submittedName>
        <fullName evidence="1">Uncharacterized protein</fullName>
    </submittedName>
</protein>
<sequence>MPTVPDDLSRGRPRGRALTISAALAARNGYWLDRADTWELEARVLLPPGLGPKAHGDFEFTLHRPAAPAVPAPAVPALAAPSELPVRTAWSAPLGA</sequence>
<proteinExistence type="predicted"/>
<evidence type="ECO:0000313" key="2">
    <source>
        <dbReference type="Proteomes" id="UP000027178"/>
    </source>
</evidence>
<gene>
    <name evidence="1" type="ORF">KCH_01700</name>
</gene>
<dbReference type="Proteomes" id="UP000027178">
    <property type="component" value="Unassembled WGS sequence"/>
</dbReference>
<dbReference type="HOGENOM" id="CLU_2355991_0_0_11"/>
<dbReference type="RefSeq" id="WP_035858088.1">
    <property type="nucleotide sequence ID" value="NZ_KK853997.1"/>
</dbReference>
<dbReference type="OrthoDB" id="9810886at2"/>
<name>A0A066Z2U1_9ACTN</name>
<organism evidence="1 2">
    <name type="scientific">Kitasatospora cheerisanensis KCTC 2395</name>
    <dbReference type="NCBI Taxonomy" id="1348663"/>
    <lineage>
        <taxon>Bacteria</taxon>
        <taxon>Bacillati</taxon>
        <taxon>Actinomycetota</taxon>
        <taxon>Actinomycetes</taxon>
        <taxon>Kitasatosporales</taxon>
        <taxon>Streptomycetaceae</taxon>
        <taxon>Kitasatospora</taxon>
    </lineage>
</organism>
<accession>A0A066Z2U1</accession>